<dbReference type="Gene3D" id="3.90.700.10">
    <property type="entry name" value="Succinate dehydrogenase/fumarate reductase flavoprotein, catalytic domain"/>
    <property type="match status" value="1"/>
</dbReference>
<dbReference type="SUPFAM" id="SSF51905">
    <property type="entry name" value="FAD/NAD(P)-binding domain"/>
    <property type="match status" value="1"/>
</dbReference>
<keyword evidence="5" id="KW-0732">Signal</keyword>
<dbReference type="InterPro" id="IPR007329">
    <property type="entry name" value="FMN-bd"/>
</dbReference>
<keyword evidence="3 5" id="KW-0274">FAD</keyword>
<dbReference type="InterPro" id="IPR050315">
    <property type="entry name" value="FAD-oxidoreductase_2"/>
</dbReference>
<reference evidence="7 8" key="1">
    <citation type="submission" date="2013-04" db="EMBL/GenBank/DDBJ databases">
        <title>The Genome Sequence of Sutterella wadsworthensis HGA0223.</title>
        <authorList>
            <consortium name="The Broad Institute Genomics Platform"/>
            <person name="Earl A."/>
            <person name="Ward D."/>
            <person name="Feldgarden M."/>
            <person name="Gevers D."/>
            <person name="Schmidt T.M."/>
            <person name="Dover J."/>
            <person name="Dai D."/>
            <person name="Walker B."/>
            <person name="Young S."/>
            <person name="Zeng Q."/>
            <person name="Gargeya S."/>
            <person name="Fitzgerald M."/>
            <person name="Haas B."/>
            <person name="Abouelleil A."/>
            <person name="Allen A.W."/>
            <person name="Alvarado L."/>
            <person name="Arachchi H.M."/>
            <person name="Berlin A.M."/>
            <person name="Chapman S.B."/>
            <person name="Gainer-Dewar J."/>
            <person name="Goldberg J."/>
            <person name="Griggs A."/>
            <person name="Gujja S."/>
            <person name="Hansen M."/>
            <person name="Howarth C."/>
            <person name="Imamovic A."/>
            <person name="Ireland A."/>
            <person name="Larimer J."/>
            <person name="McCowan C."/>
            <person name="Murphy C."/>
            <person name="Pearson M."/>
            <person name="Poon T.W."/>
            <person name="Priest M."/>
            <person name="Roberts A."/>
            <person name="Saif S."/>
            <person name="Shea T."/>
            <person name="Sisk P."/>
            <person name="Sykes S."/>
            <person name="Wortman J."/>
            <person name="Nusbaum C."/>
            <person name="Birren B."/>
        </authorList>
    </citation>
    <scope>NUCLEOTIDE SEQUENCE [LARGE SCALE GENOMIC DNA]</scope>
    <source>
        <strain evidence="7 8">HGA0223</strain>
    </source>
</reference>
<evidence type="ECO:0000256" key="3">
    <source>
        <dbReference type="ARBA" id="ARBA00022827"/>
    </source>
</evidence>
<evidence type="ECO:0000259" key="6">
    <source>
        <dbReference type="SMART" id="SM00900"/>
    </source>
</evidence>
<evidence type="ECO:0000256" key="1">
    <source>
        <dbReference type="ARBA" id="ARBA00008040"/>
    </source>
</evidence>
<keyword evidence="4 5" id="KW-0560">Oxidoreductase</keyword>
<dbReference type="PANTHER" id="PTHR43400:SF7">
    <property type="entry name" value="FAD-DEPENDENT OXIDOREDUCTASE 2 FAD BINDING DOMAIN-CONTAINING PROTEIN"/>
    <property type="match status" value="1"/>
</dbReference>
<dbReference type="Pfam" id="PF04205">
    <property type="entry name" value="FMN_bind"/>
    <property type="match status" value="1"/>
</dbReference>
<dbReference type="Gene3D" id="3.90.1010.20">
    <property type="match status" value="1"/>
</dbReference>
<sequence>MRKSMQLKAVAFAAAAALMGVSGMASASEAAQTAPSTFKPGTYTAQVNGHNAPLTVQVTVGKNRIEKIDYSKNLETIGVGRVALDIVSKKILDHQSVGVDAVTGATISSFALMQGVKDCLKQAGGDMTALTKHVEQHPAVEAKYQADVVVVGGGGAGLAAAISAYQAGAKHVLVLEKLGFVGGSTNVSEGALNAVDPVRQGRQGIEDSVAKFYDQTIKGGHNKGTPALVHYLTENSMNSVDWLEDLGVKFKDEIGTATGALWQRSHYPATPSGNTYIRTFEQVIGETNGAIKVMTDTKVTDLIKADGRIKGVMAENFGRKITVDAGAVVIATGGFGANIKMRQEFNTGVWKDVKLDKSIGCTNLAKAAQGDGLVMGKKVGAALIGLDDIQIHPCGTPGTGLMENIRTSGRNRIFVNLEGSRFVNEGAARDVLAKAIFAQPKGTYWIVVNHERYPSEDWVDANGATIRNMLALGSVVAAPTLDELAKKTGMDPKKLEASVAGYNAVVEGKAKDPLGFVANNKDDKTLTGGPWYACRKVPTVHHTMGGLEINTKAQVIGVDGKVIPGLYAAGEVTGGIHGSNRLGGNAIADVMVFGRTAGTNAATLK</sequence>
<dbReference type="SMART" id="SM00900">
    <property type="entry name" value="FMN_bind"/>
    <property type="match status" value="1"/>
</dbReference>
<protein>
    <recommendedName>
        <fullName evidence="5">Urocanate reductase</fullName>
        <ecNumber evidence="5">1.3.99.33</ecNumber>
    </recommendedName>
</protein>
<comment type="catalytic activity">
    <reaction evidence="5">
        <text>dihydrourocanate + A = urocanate + AH2</text>
        <dbReference type="Rhea" id="RHEA:36059"/>
        <dbReference type="ChEBI" id="CHEBI:13193"/>
        <dbReference type="ChEBI" id="CHEBI:17499"/>
        <dbReference type="ChEBI" id="CHEBI:27247"/>
        <dbReference type="ChEBI" id="CHEBI:72991"/>
        <dbReference type="EC" id="1.3.99.33"/>
    </reaction>
</comment>
<dbReference type="eggNOG" id="COG1053">
    <property type="taxonomic scope" value="Bacteria"/>
</dbReference>
<dbReference type="GO" id="GO:0016491">
    <property type="term" value="F:oxidoreductase activity"/>
    <property type="evidence" value="ECO:0007669"/>
    <property type="project" value="UniProtKB-KW"/>
</dbReference>
<evidence type="ECO:0000256" key="4">
    <source>
        <dbReference type="ARBA" id="ARBA00023002"/>
    </source>
</evidence>
<comment type="cofactor">
    <cofactor evidence="5">
        <name>FMN</name>
        <dbReference type="ChEBI" id="CHEBI:58210"/>
    </cofactor>
    <text evidence="5">Binds 1 or 2 FMN covalently per subunit.</text>
</comment>
<keyword evidence="8" id="KW-1185">Reference proteome</keyword>
<evidence type="ECO:0000313" key="7">
    <source>
        <dbReference type="EMBL" id="EPE00780.1"/>
    </source>
</evidence>
<dbReference type="EMBL" id="ATCF01000010">
    <property type="protein sequence ID" value="EPE00780.1"/>
    <property type="molecule type" value="Genomic_DNA"/>
</dbReference>
<dbReference type="EC" id="1.3.99.33" evidence="5"/>
<dbReference type="NCBIfam" id="TIGR01813">
    <property type="entry name" value="flavo_cyto_c"/>
    <property type="match status" value="1"/>
</dbReference>
<dbReference type="GeneID" id="64061609"/>
<dbReference type="AlphaFoldDB" id="S3CJU2"/>
<comment type="caution">
    <text evidence="7">The sequence shown here is derived from an EMBL/GenBank/DDBJ whole genome shotgun (WGS) entry which is preliminary data.</text>
</comment>
<dbReference type="InterPro" id="IPR027477">
    <property type="entry name" value="Succ_DH/fumarate_Rdtase_cat_sf"/>
</dbReference>
<feature type="domain" description="FMN-binding" evidence="6">
    <location>
        <begin position="49"/>
        <end position="123"/>
    </location>
</feature>
<dbReference type="PANTHER" id="PTHR43400">
    <property type="entry name" value="FUMARATE REDUCTASE"/>
    <property type="match status" value="1"/>
</dbReference>
<dbReference type="GO" id="GO:0016020">
    <property type="term" value="C:membrane"/>
    <property type="evidence" value="ECO:0007669"/>
    <property type="project" value="InterPro"/>
</dbReference>
<dbReference type="HOGENOM" id="CLU_011398_4_0_4"/>
<evidence type="ECO:0000313" key="8">
    <source>
        <dbReference type="Proteomes" id="UP000014400"/>
    </source>
</evidence>
<dbReference type="Pfam" id="PF00890">
    <property type="entry name" value="FAD_binding_2"/>
    <property type="match status" value="1"/>
</dbReference>
<dbReference type="InterPro" id="IPR036188">
    <property type="entry name" value="FAD/NAD-bd_sf"/>
</dbReference>
<proteinExistence type="inferred from homology"/>
<dbReference type="STRING" id="1203554.HMPREF1476_00560"/>
<keyword evidence="2 5" id="KW-0285">Flavoprotein</keyword>
<feature type="chain" id="PRO_5022260849" description="Urocanate reductase" evidence="5">
    <location>
        <begin position="28"/>
        <end position="605"/>
    </location>
</feature>
<dbReference type="Gene3D" id="3.50.50.60">
    <property type="entry name" value="FAD/NAD(P)-binding domain"/>
    <property type="match status" value="1"/>
</dbReference>
<evidence type="ECO:0000256" key="2">
    <source>
        <dbReference type="ARBA" id="ARBA00022630"/>
    </source>
</evidence>
<dbReference type="SUPFAM" id="SSF56425">
    <property type="entry name" value="Succinate dehydrogenase/fumarate reductase flavoprotein, catalytic domain"/>
    <property type="match status" value="1"/>
</dbReference>
<dbReference type="PRINTS" id="PR00368">
    <property type="entry name" value="FADPNR"/>
</dbReference>
<organism evidence="7 8">
    <name type="scientific">Sutterella wadsworthensis HGA0223</name>
    <dbReference type="NCBI Taxonomy" id="1203554"/>
    <lineage>
        <taxon>Bacteria</taxon>
        <taxon>Pseudomonadati</taxon>
        <taxon>Pseudomonadota</taxon>
        <taxon>Betaproteobacteria</taxon>
        <taxon>Burkholderiales</taxon>
        <taxon>Sutterellaceae</taxon>
        <taxon>Sutterella</taxon>
    </lineage>
</organism>
<dbReference type="InterPro" id="IPR010960">
    <property type="entry name" value="Flavocytochrome_c"/>
</dbReference>
<feature type="signal peptide" evidence="5">
    <location>
        <begin position="1"/>
        <end position="27"/>
    </location>
</feature>
<evidence type="ECO:0000256" key="5">
    <source>
        <dbReference type="RuleBase" id="RU366062"/>
    </source>
</evidence>
<dbReference type="RefSeq" id="WP_016473932.1">
    <property type="nucleotide sequence ID" value="NZ_KE150480.1"/>
</dbReference>
<dbReference type="eggNOG" id="COG3976">
    <property type="taxonomic scope" value="Bacteria"/>
</dbReference>
<name>S3CJU2_9BURK</name>
<gene>
    <name evidence="7" type="ORF">HMPREF1476_00560</name>
</gene>
<dbReference type="GO" id="GO:0010181">
    <property type="term" value="F:FMN binding"/>
    <property type="evidence" value="ECO:0007669"/>
    <property type="project" value="InterPro"/>
</dbReference>
<comment type="cofactor">
    <cofactor evidence="5">
        <name>FAD</name>
        <dbReference type="ChEBI" id="CHEBI:57692"/>
    </cofactor>
    <text evidence="5">Binds 1 FAD per subunit.</text>
</comment>
<dbReference type="InterPro" id="IPR003953">
    <property type="entry name" value="FAD-dep_OxRdtase_2_FAD-bd"/>
</dbReference>
<dbReference type="Proteomes" id="UP000014400">
    <property type="component" value="Unassembled WGS sequence"/>
</dbReference>
<comment type="similarity">
    <text evidence="1 5">Belongs to the FAD-dependent oxidoreductase 2 family. FRD/SDH subfamily.</text>
</comment>
<accession>S3CJU2</accession>
<dbReference type="PATRIC" id="fig|1203554.3.peg.542"/>